<dbReference type="InterPro" id="IPR000847">
    <property type="entry name" value="LysR_HTH_N"/>
</dbReference>
<evidence type="ECO:0000256" key="1">
    <source>
        <dbReference type="ARBA" id="ARBA00009437"/>
    </source>
</evidence>
<dbReference type="GO" id="GO:0003700">
    <property type="term" value="F:DNA-binding transcription factor activity"/>
    <property type="evidence" value="ECO:0007669"/>
    <property type="project" value="InterPro"/>
</dbReference>
<feature type="domain" description="HTH lysR-type" evidence="5">
    <location>
        <begin position="1"/>
        <end position="58"/>
    </location>
</feature>
<proteinExistence type="inferred from homology"/>
<keyword evidence="3 6" id="KW-0238">DNA-binding</keyword>
<dbReference type="Pfam" id="PF03466">
    <property type="entry name" value="LysR_substrate"/>
    <property type="match status" value="1"/>
</dbReference>
<reference evidence="6 7" key="1">
    <citation type="submission" date="2020-08" db="EMBL/GenBank/DDBJ databases">
        <title>Genomic Encyclopedia of Type Strains, Phase IV (KMG-IV): sequencing the most valuable type-strain genomes for metagenomic binning, comparative biology and taxonomic classification.</title>
        <authorList>
            <person name="Goeker M."/>
        </authorList>
    </citation>
    <scope>NUCLEOTIDE SEQUENCE [LARGE SCALE GENOMIC DNA]</scope>
    <source>
        <strain evidence="6 7">DSM 26189</strain>
    </source>
</reference>
<dbReference type="PRINTS" id="PR00039">
    <property type="entry name" value="HTHLYSR"/>
</dbReference>
<dbReference type="SUPFAM" id="SSF53850">
    <property type="entry name" value="Periplasmic binding protein-like II"/>
    <property type="match status" value="1"/>
</dbReference>
<gene>
    <name evidence="6" type="ORF">GGR43_000940</name>
</gene>
<evidence type="ECO:0000313" key="6">
    <source>
        <dbReference type="EMBL" id="MBB3925239.1"/>
    </source>
</evidence>
<dbReference type="CDD" id="cd05466">
    <property type="entry name" value="PBP2_LTTR_substrate"/>
    <property type="match status" value="1"/>
</dbReference>
<accession>A0A7W6BP28</accession>
<evidence type="ECO:0000256" key="3">
    <source>
        <dbReference type="ARBA" id="ARBA00023125"/>
    </source>
</evidence>
<comment type="similarity">
    <text evidence="1">Belongs to the LysR transcriptional regulatory family.</text>
</comment>
<dbReference type="InterPro" id="IPR005119">
    <property type="entry name" value="LysR_subst-bd"/>
</dbReference>
<evidence type="ECO:0000313" key="7">
    <source>
        <dbReference type="Proteomes" id="UP000571950"/>
    </source>
</evidence>
<protein>
    <submittedName>
        <fullName evidence="6">DNA-binding transcriptional LysR family regulator</fullName>
    </submittedName>
</protein>
<organism evidence="6 7">
    <name type="scientific">Sphingobium jiangsuense</name>
    <dbReference type="NCBI Taxonomy" id="870476"/>
    <lineage>
        <taxon>Bacteria</taxon>
        <taxon>Pseudomonadati</taxon>
        <taxon>Pseudomonadota</taxon>
        <taxon>Alphaproteobacteria</taxon>
        <taxon>Sphingomonadales</taxon>
        <taxon>Sphingomonadaceae</taxon>
        <taxon>Sphingobium</taxon>
    </lineage>
</organism>
<name>A0A7W6BP28_9SPHN</name>
<dbReference type="GO" id="GO:0005829">
    <property type="term" value="C:cytosol"/>
    <property type="evidence" value="ECO:0007669"/>
    <property type="project" value="TreeGrafter"/>
</dbReference>
<dbReference type="InterPro" id="IPR036390">
    <property type="entry name" value="WH_DNA-bd_sf"/>
</dbReference>
<dbReference type="SUPFAM" id="SSF46785">
    <property type="entry name" value="Winged helix' DNA-binding domain"/>
    <property type="match status" value="1"/>
</dbReference>
<dbReference type="InterPro" id="IPR050950">
    <property type="entry name" value="HTH-type_LysR_regulators"/>
</dbReference>
<dbReference type="RefSeq" id="WP_188070773.1">
    <property type="nucleotide sequence ID" value="NZ_BSPS01000030.1"/>
</dbReference>
<dbReference type="Pfam" id="PF00126">
    <property type="entry name" value="HTH_1"/>
    <property type="match status" value="1"/>
</dbReference>
<dbReference type="Gene3D" id="3.40.190.290">
    <property type="match status" value="1"/>
</dbReference>
<comment type="caution">
    <text evidence="6">The sequence shown here is derived from an EMBL/GenBank/DDBJ whole genome shotgun (WGS) entry which is preliminary data.</text>
</comment>
<dbReference type="PANTHER" id="PTHR30419">
    <property type="entry name" value="HTH-TYPE TRANSCRIPTIONAL REGULATOR YBHD"/>
    <property type="match status" value="1"/>
</dbReference>
<sequence length="293" mass="31703">MQVRLVRYFLALVKERHFARAADACGVSQPTLSAGINALERQLGKRLVLRDRRFISLTPEGEALLPWARQMIAAQEGMTSALAATHGEVSGQFRLGAIPAALPFAGPIGQALLASRPALALSVRSLTSREIVRALAEYEIDGGITYLDHEPPANVLSVPLYTENYRLLVRAGGQWDGRETVSVAELPELSLCLLHQGMQNRRILDARMAEHGIALHPRITADSYVALFSMVQAGPFATIIPEGYAALFPDLRWARMLPLTESVAASRVGLVVLDRAPLTPLASAAIEAARALS</sequence>
<dbReference type="FunFam" id="1.10.10.10:FF:000001">
    <property type="entry name" value="LysR family transcriptional regulator"/>
    <property type="match status" value="1"/>
</dbReference>
<dbReference type="EMBL" id="JACIDT010000002">
    <property type="protein sequence ID" value="MBB3925239.1"/>
    <property type="molecule type" value="Genomic_DNA"/>
</dbReference>
<keyword evidence="4" id="KW-0804">Transcription</keyword>
<evidence type="ECO:0000256" key="2">
    <source>
        <dbReference type="ARBA" id="ARBA00023015"/>
    </source>
</evidence>
<keyword evidence="2" id="KW-0805">Transcription regulation</keyword>
<dbReference type="PANTHER" id="PTHR30419:SF31">
    <property type="entry name" value="BLR3139 PROTEIN"/>
    <property type="match status" value="1"/>
</dbReference>
<dbReference type="Proteomes" id="UP000571950">
    <property type="component" value="Unassembled WGS sequence"/>
</dbReference>
<dbReference type="AlphaFoldDB" id="A0A7W6BP28"/>
<dbReference type="PROSITE" id="PS50931">
    <property type="entry name" value="HTH_LYSR"/>
    <property type="match status" value="1"/>
</dbReference>
<dbReference type="InterPro" id="IPR036388">
    <property type="entry name" value="WH-like_DNA-bd_sf"/>
</dbReference>
<evidence type="ECO:0000256" key="4">
    <source>
        <dbReference type="ARBA" id="ARBA00023163"/>
    </source>
</evidence>
<evidence type="ECO:0000259" key="5">
    <source>
        <dbReference type="PROSITE" id="PS50931"/>
    </source>
</evidence>
<dbReference type="GO" id="GO:0003677">
    <property type="term" value="F:DNA binding"/>
    <property type="evidence" value="ECO:0007669"/>
    <property type="project" value="UniProtKB-KW"/>
</dbReference>
<keyword evidence="7" id="KW-1185">Reference proteome</keyword>
<dbReference type="Gene3D" id="1.10.10.10">
    <property type="entry name" value="Winged helix-like DNA-binding domain superfamily/Winged helix DNA-binding domain"/>
    <property type="match status" value="1"/>
</dbReference>